<keyword evidence="1" id="KW-1133">Transmembrane helix</keyword>
<dbReference type="PANTHER" id="PTHR36490">
    <property type="entry name" value="STRESS ENHANCED PROTEIN 2, CHLOROPLASTIC"/>
    <property type="match status" value="1"/>
</dbReference>
<keyword evidence="1" id="KW-0472">Membrane</keyword>
<keyword evidence="3" id="KW-1185">Reference proteome</keyword>
<dbReference type="Proteomes" id="UP001491310">
    <property type="component" value="Unassembled WGS sequence"/>
</dbReference>
<evidence type="ECO:0000313" key="3">
    <source>
        <dbReference type="Proteomes" id="UP001491310"/>
    </source>
</evidence>
<comment type="caution">
    <text evidence="2">The sequence shown here is derived from an EMBL/GenBank/DDBJ whole genome shotgun (WGS) entry which is preliminary data.</text>
</comment>
<keyword evidence="1" id="KW-0812">Transmembrane</keyword>
<accession>A0ABR2Z675</accession>
<feature type="transmembrane region" description="Helical" evidence="1">
    <location>
        <begin position="86"/>
        <end position="107"/>
    </location>
</feature>
<dbReference type="EMBL" id="JALJOT010000001">
    <property type="protein sequence ID" value="KAK9919186.1"/>
    <property type="molecule type" value="Genomic_DNA"/>
</dbReference>
<proteinExistence type="predicted"/>
<protein>
    <submittedName>
        <fullName evidence="2">Uncharacterized protein</fullName>
    </submittedName>
</protein>
<dbReference type="InterPro" id="IPR044971">
    <property type="entry name" value="SEP2"/>
</dbReference>
<reference evidence="2 3" key="1">
    <citation type="journal article" date="2024" name="Nat. Commun.">
        <title>Phylogenomics reveals the evolutionary origins of lichenization in chlorophyte algae.</title>
        <authorList>
            <person name="Puginier C."/>
            <person name="Libourel C."/>
            <person name="Otte J."/>
            <person name="Skaloud P."/>
            <person name="Haon M."/>
            <person name="Grisel S."/>
            <person name="Petersen M."/>
            <person name="Berrin J.G."/>
            <person name="Delaux P.M."/>
            <person name="Dal Grande F."/>
            <person name="Keller J."/>
        </authorList>
    </citation>
    <scope>NUCLEOTIDE SEQUENCE [LARGE SCALE GENOMIC DNA]</scope>
    <source>
        <strain evidence="2 3">SAG 216-7</strain>
    </source>
</reference>
<feature type="transmembrane region" description="Helical" evidence="1">
    <location>
        <begin position="119"/>
        <end position="139"/>
    </location>
</feature>
<evidence type="ECO:0000313" key="2">
    <source>
        <dbReference type="EMBL" id="KAK9919186.1"/>
    </source>
</evidence>
<name>A0ABR2Z675_9CHLO</name>
<dbReference type="PANTHER" id="PTHR36490:SF1">
    <property type="entry name" value="STRESS ENHANCED PROTEIN 2, CHLOROPLASTIC"/>
    <property type="match status" value="1"/>
</dbReference>
<gene>
    <name evidence="2" type="ORF">WJX75_009978</name>
</gene>
<organism evidence="2 3">
    <name type="scientific">Coccomyxa subellipsoidea</name>
    <dbReference type="NCBI Taxonomy" id="248742"/>
    <lineage>
        <taxon>Eukaryota</taxon>
        <taxon>Viridiplantae</taxon>
        <taxon>Chlorophyta</taxon>
        <taxon>core chlorophytes</taxon>
        <taxon>Trebouxiophyceae</taxon>
        <taxon>Trebouxiophyceae incertae sedis</taxon>
        <taxon>Coccomyxaceae</taxon>
        <taxon>Coccomyxa</taxon>
    </lineage>
</organism>
<evidence type="ECO:0000256" key="1">
    <source>
        <dbReference type="SAM" id="Phobius"/>
    </source>
</evidence>
<sequence>MASQCCSTVFSSRLLASTAVPSGPRVQTKGHLLPRQRQAFIRCSVQPSGAQAAELPAARKRSRSSVIALISEAVSINAAVQRFETLAGRSAMVGFVVALLAELSVPYEGLFGAWDDHSLSVFGASSLLMIAVAAVLASMSTRRMGQKLQSSVLTSLTALSSAKDGLDKNVDLIFEDVFGRDFLREIVNLDFDDFL</sequence>